<dbReference type="InterPro" id="IPR056872">
    <property type="entry name" value="TTC3/DZIP3-like_helical"/>
</dbReference>
<keyword evidence="1" id="KW-0175">Coiled coil</keyword>
<dbReference type="AlphaFoldDB" id="A0A803SQ01"/>
<dbReference type="PANTHER" id="PTHR17550:SF4">
    <property type="entry name" value="E3 UBIQUITIN-PROTEIN LIGASE TTC3"/>
    <property type="match status" value="1"/>
</dbReference>
<organism evidence="4 5">
    <name type="scientific">Anolis carolinensis</name>
    <name type="common">Green anole</name>
    <name type="synonym">American chameleon</name>
    <dbReference type="NCBI Taxonomy" id="28377"/>
    <lineage>
        <taxon>Eukaryota</taxon>
        <taxon>Metazoa</taxon>
        <taxon>Chordata</taxon>
        <taxon>Craniata</taxon>
        <taxon>Vertebrata</taxon>
        <taxon>Euteleostomi</taxon>
        <taxon>Lepidosauria</taxon>
        <taxon>Squamata</taxon>
        <taxon>Bifurcata</taxon>
        <taxon>Unidentata</taxon>
        <taxon>Episquamata</taxon>
        <taxon>Toxicofera</taxon>
        <taxon>Iguania</taxon>
        <taxon>Dactyloidae</taxon>
        <taxon>Anolis</taxon>
    </lineage>
</organism>
<keyword evidence="5" id="KW-1185">Reference proteome</keyword>
<accession>A0A803SQ01</accession>
<feature type="coiled-coil region" evidence="1">
    <location>
        <begin position="131"/>
        <end position="158"/>
    </location>
</feature>
<dbReference type="PANTHER" id="PTHR17550">
    <property type="entry name" value="E3 UBIQUITIN-PROTEIN LIGASE TTC3"/>
    <property type="match status" value="1"/>
</dbReference>
<evidence type="ECO:0000313" key="4">
    <source>
        <dbReference type="Ensembl" id="ENSACAP00000025041.1"/>
    </source>
</evidence>
<dbReference type="InParanoid" id="A0A803SQ01"/>
<feature type="domain" description="TTC3/DZIP3-like helical" evidence="3">
    <location>
        <begin position="1"/>
        <end position="179"/>
    </location>
</feature>
<name>A0A803SQ01_ANOCA</name>
<proteinExistence type="predicted"/>
<evidence type="ECO:0000256" key="1">
    <source>
        <dbReference type="SAM" id="Coils"/>
    </source>
</evidence>
<evidence type="ECO:0000259" key="3">
    <source>
        <dbReference type="Pfam" id="PF24525"/>
    </source>
</evidence>
<feature type="region of interest" description="Disordered" evidence="2">
    <location>
        <begin position="1"/>
        <end position="20"/>
    </location>
</feature>
<evidence type="ECO:0000313" key="5">
    <source>
        <dbReference type="Proteomes" id="UP000001646"/>
    </source>
</evidence>
<evidence type="ECO:0000256" key="2">
    <source>
        <dbReference type="SAM" id="MobiDB-lite"/>
    </source>
</evidence>
<dbReference type="Pfam" id="PF24525">
    <property type="entry name" value="TTC3"/>
    <property type="match status" value="1"/>
</dbReference>
<reference evidence="4" key="3">
    <citation type="submission" date="2025-09" db="UniProtKB">
        <authorList>
            <consortium name="Ensembl"/>
        </authorList>
    </citation>
    <scope>IDENTIFICATION</scope>
</reference>
<dbReference type="GeneTree" id="ENSGT00940000154465"/>
<reference evidence="4" key="2">
    <citation type="submission" date="2025-08" db="UniProtKB">
        <authorList>
            <consortium name="Ensembl"/>
        </authorList>
    </citation>
    <scope>IDENTIFICATION</scope>
</reference>
<sequence length="205" mass="24362">MKKWQQEKRLNQEELKTGKSEVKKHTEINEIYLRNIEEKDKQYKRYLDNFLEISNKFENEKVKMEALIKKSHDENQECIKRAVAAEISVLQNWKETELYKLFRKVTYAEANLKYLEFMTSRSTVPQSKLQIESWETYISNLKEKIRKAENEFEERICMVKSGALLNNIPMVEIAELQPPSGLPSVSILLLVCIRSEYTILYHYAM</sequence>
<reference evidence="4 5" key="1">
    <citation type="submission" date="2009-12" db="EMBL/GenBank/DDBJ databases">
        <title>The Genome Sequence of Anolis carolinensis (Green Anole Lizard).</title>
        <authorList>
            <consortium name="The Genome Sequencing Platform"/>
            <person name="Di Palma F."/>
            <person name="Alfoldi J."/>
            <person name="Heiman D."/>
            <person name="Young S."/>
            <person name="Grabherr M."/>
            <person name="Johnson J."/>
            <person name="Lander E.S."/>
            <person name="Lindblad-Toh K."/>
        </authorList>
    </citation>
    <scope>NUCLEOTIDE SEQUENCE [LARGE SCALE GENOMIC DNA]</scope>
    <source>
        <strain evidence="4 5">JBL SC #1</strain>
    </source>
</reference>
<dbReference type="Ensembl" id="ENSACAT00000049649.1">
    <property type="protein sequence ID" value="ENSACAP00000025041.1"/>
    <property type="gene ID" value="ENSACAG00000035690.1"/>
</dbReference>
<protein>
    <recommendedName>
        <fullName evidence="3">TTC3/DZIP3-like helical domain-containing protein</fullName>
    </recommendedName>
</protein>
<dbReference type="Proteomes" id="UP000001646">
    <property type="component" value="Chromosome 3"/>
</dbReference>